<dbReference type="InterPro" id="IPR002347">
    <property type="entry name" value="SDR_fam"/>
</dbReference>
<reference evidence="4" key="1">
    <citation type="journal article" date="2019" name="Int. J. Syst. Evol. Microbiol.">
        <title>The Global Catalogue of Microorganisms (GCM) 10K type strain sequencing project: providing services to taxonomists for standard genome sequencing and annotation.</title>
        <authorList>
            <consortium name="The Broad Institute Genomics Platform"/>
            <consortium name="The Broad Institute Genome Sequencing Center for Infectious Disease"/>
            <person name="Wu L."/>
            <person name="Ma J."/>
        </authorList>
    </citation>
    <scope>NUCLEOTIDE SEQUENCE [LARGE SCALE GENOMIC DNA]</scope>
    <source>
        <strain evidence="4">KCTC 52640</strain>
    </source>
</reference>
<name>A0ABV7EWY3_9GAMM</name>
<evidence type="ECO:0000256" key="1">
    <source>
        <dbReference type="ARBA" id="ARBA00006484"/>
    </source>
</evidence>
<dbReference type="Proteomes" id="UP001595462">
    <property type="component" value="Unassembled WGS sequence"/>
</dbReference>
<gene>
    <name evidence="3" type="ORF">ACFOSU_19750</name>
</gene>
<dbReference type="InterPro" id="IPR020904">
    <property type="entry name" value="Sc_DH/Rdtase_CS"/>
</dbReference>
<dbReference type="Gene3D" id="3.40.50.720">
    <property type="entry name" value="NAD(P)-binding Rossmann-like Domain"/>
    <property type="match status" value="1"/>
</dbReference>
<dbReference type="SUPFAM" id="SSF51735">
    <property type="entry name" value="NAD(P)-binding Rossmann-fold domains"/>
    <property type="match status" value="1"/>
</dbReference>
<comment type="similarity">
    <text evidence="1">Belongs to the short-chain dehydrogenases/reductases (SDR) family.</text>
</comment>
<dbReference type="Pfam" id="PF13561">
    <property type="entry name" value="adh_short_C2"/>
    <property type="match status" value="1"/>
</dbReference>
<organism evidence="3 4">
    <name type="scientific">Salinisphaera aquimarina</name>
    <dbReference type="NCBI Taxonomy" id="2094031"/>
    <lineage>
        <taxon>Bacteria</taxon>
        <taxon>Pseudomonadati</taxon>
        <taxon>Pseudomonadota</taxon>
        <taxon>Gammaproteobacteria</taxon>
        <taxon>Salinisphaerales</taxon>
        <taxon>Salinisphaeraceae</taxon>
        <taxon>Salinisphaera</taxon>
    </lineage>
</organism>
<evidence type="ECO:0000313" key="3">
    <source>
        <dbReference type="EMBL" id="MFC3106112.1"/>
    </source>
</evidence>
<accession>A0ABV7EWY3</accession>
<evidence type="ECO:0000256" key="2">
    <source>
        <dbReference type="ARBA" id="ARBA00023002"/>
    </source>
</evidence>
<keyword evidence="4" id="KW-1185">Reference proteome</keyword>
<evidence type="ECO:0000313" key="4">
    <source>
        <dbReference type="Proteomes" id="UP001595462"/>
    </source>
</evidence>
<sequence>MPQDTNTHVALVTGAAQGIGRAIARRLVDDGYHVCCIDRDSAALDDMKATLGDGVQERLSLFRVDVGSENEVEACLKMIATTWQRLDVLVNNAGIADPFNGPIESLALADWERVIRVNLTGYFLLAKHAVPLLREVRGCIVNMASSRMLQSEPDTEAYAASKGGIEALTHALSISLGPDIRVNGVAPGWIDVRAEQSDADTPAPLRDIDHAQHPVGRVGHGADIAGAVAFLCSADAGFITGQTLVVDGGMTRKMIYEH</sequence>
<dbReference type="PRINTS" id="PR00080">
    <property type="entry name" value="SDRFAMILY"/>
</dbReference>
<dbReference type="PANTHER" id="PTHR43639">
    <property type="entry name" value="OXIDOREDUCTASE, SHORT-CHAIN DEHYDROGENASE/REDUCTASE FAMILY (AFU_ORTHOLOGUE AFUA_5G02870)"/>
    <property type="match status" value="1"/>
</dbReference>
<dbReference type="InterPro" id="IPR036291">
    <property type="entry name" value="NAD(P)-bd_dom_sf"/>
</dbReference>
<dbReference type="PROSITE" id="PS00061">
    <property type="entry name" value="ADH_SHORT"/>
    <property type="match status" value="1"/>
</dbReference>
<proteinExistence type="inferred from homology"/>
<dbReference type="PANTHER" id="PTHR43639:SF1">
    <property type="entry name" value="SHORT-CHAIN DEHYDROGENASE_REDUCTASE FAMILY PROTEIN"/>
    <property type="match status" value="1"/>
</dbReference>
<protein>
    <submittedName>
        <fullName evidence="3">SDR family oxidoreductase</fullName>
    </submittedName>
</protein>
<dbReference type="EMBL" id="JBHRSS010000010">
    <property type="protein sequence ID" value="MFC3106112.1"/>
    <property type="molecule type" value="Genomic_DNA"/>
</dbReference>
<dbReference type="RefSeq" id="WP_380691702.1">
    <property type="nucleotide sequence ID" value="NZ_JBHRSS010000010.1"/>
</dbReference>
<keyword evidence="2" id="KW-0560">Oxidoreductase</keyword>
<dbReference type="PRINTS" id="PR00081">
    <property type="entry name" value="GDHRDH"/>
</dbReference>
<comment type="caution">
    <text evidence="3">The sequence shown here is derived from an EMBL/GenBank/DDBJ whole genome shotgun (WGS) entry which is preliminary data.</text>
</comment>